<accession>A0A927C5M0</accession>
<dbReference type="SUPFAM" id="SSF55083">
    <property type="entry name" value="6-hydroxymethyl-7,8-dihydropterin pyrophosphokinase, HPPK"/>
    <property type="match status" value="1"/>
</dbReference>
<evidence type="ECO:0000256" key="12">
    <source>
        <dbReference type="ARBA" id="ARBA00033413"/>
    </source>
</evidence>
<evidence type="ECO:0000256" key="2">
    <source>
        <dbReference type="ARBA" id="ARBA00005810"/>
    </source>
</evidence>
<keyword evidence="8" id="KW-0067">ATP-binding</keyword>
<proteinExistence type="inferred from homology"/>
<protein>
    <recommendedName>
        <fullName evidence="4">2-amino-4-hydroxy-6-hydroxymethyldihydropteridine pyrophosphokinase</fullName>
        <ecNumber evidence="3">2.7.6.3</ecNumber>
    </recommendedName>
    <alternativeName>
        <fullName evidence="11">6-hydroxymethyl-7,8-dihydropterin pyrophosphokinase</fullName>
    </alternativeName>
    <alternativeName>
        <fullName evidence="12">7,8-dihydro-6-hydroxymethylpterin-pyrophosphokinase</fullName>
    </alternativeName>
</protein>
<dbReference type="PROSITE" id="PS00794">
    <property type="entry name" value="HPPK"/>
    <property type="match status" value="1"/>
</dbReference>
<dbReference type="InterPro" id="IPR035907">
    <property type="entry name" value="Hppk_sf"/>
</dbReference>
<feature type="domain" description="7,8-dihydro-6-hydroxymethylpterin-pyrophosphokinase" evidence="13">
    <location>
        <begin position="88"/>
        <end position="99"/>
    </location>
</feature>
<name>A0A927C5M0_9GAMM</name>
<dbReference type="GO" id="GO:0016301">
    <property type="term" value="F:kinase activity"/>
    <property type="evidence" value="ECO:0007669"/>
    <property type="project" value="UniProtKB-KW"/>
</dbReference>
<reference evidence="14" key="1">
    <citation type="submission" date="2020-09" db="EMBL/GenBank/DDBJ databases">
        <authorList>
            <person name="Yoon J.-W."/>
        </authorList>
    </citation>
    <scope>NUCLEOTIDE SEQUENCE</scope>
    <source>
        <strain evidence="14">KMU-158</strain>
    </source>
</reference>
<evidence type="ECO:0000256" key="8">
    <source>
        <dbReference type="ARBA" id="ARBA00022840"/>
    </source>
</evidence>
<dbReference type="NCBIfam" id="TIGR01498">
    <property type="entry name" value="folK"/>
    <property type="match status" value="1"/>
</dbReference>
<dbReference type="EC" id="2.7.6.3" evidence="3"/>
<sequence length="163" mass="18164">MTRCFIGLGSNLENPRQQITAAIAALATLPHTQLSAQSQLYGSKAIGPGLQGDYVNAVAELHTELDALGLLSELQKLEAQFGRQRLIHWGPRTLDLDLLLFGEEHRETPELSLPHPRMWERDFVLFPLGELAPELLTARGLDHYTDSGNMNTQQLWLLDTPIS</sequence>
<dbReference type="Pfam" id="PF01288">
    <property type="entry name" value="HPPK"/>
    <property type="match status" value="1"/>
</dbReference>
<gene>
    <name evidence="14" type="primary">folK</name>
    <name evidence="14" type="ORF">IB286_13435</name>
</gene>
<dbReference type="GO" id="GO:0046656">
    <property type="term" value="P:folic acid biosynthetic process"/>
    <property type="evidence" value="ECO:0007669"/>
    <property type="project" value="UniProtKB-KW"/>
</dbReference>
<evidence type="ECO:0000256" key="6">
    <source>
        <dbReference type="ARBA" id="ARBA00022741"/>
    </source>
</evidence>
<dbReference type="GO" id="GO:0003848">
    <property type="term" value="F:2-amino-4-hydroxy-6-hydroxymethyldihydropteridine diphosphokinase activity"/>
    <property type="evidence" value="ECO:0007669"/>
    <property type="project" value="UniProtKB-EC"/>
</dbReference>
<evidence type="ECO:0000256" key="11">
    <source>
        <dbReference type="ARBA" id="ARBA00029766"/>
    </source>
</evidence>
<dbReference type="GO" id="GO:0005524">
    <property type="term" value="F:ATP binding"/>
    <property type="evidence" value="ECO:0007669"/>
    <property type="project" value="UniProtKB-KW"/>
</dbReference>
<dbReference type="PANTHER" id="PTHR43071">
    <property type="entry name" value="2-AMINO-4-HYDROXY-6-HYDROXYMETHYLDIHYDROPTERIDINE PYROPHOSPHOKINASE"/>
    <property type="match status" value="1"/>
</dbReference>
<dbReference type="Proteomes" id="UP000610558">
    <property type="component" value="Unassembled WGS sequence"/>
</dbReference>
<dbReference type="InterPro" id="IPR000550">
    <property type="entry name" value="Hppk"/>
</dbReference>
<comment type="function">
    <text evidence="10">Catalyzes the transfer of pyrophosphate from adenosine triphosphate (ATP) to 6-hydroxymethyl-7,8-dihydropterin, an enzymatic step in folate biosynthesis pathway.</text>
</comment>
<keyword evidence="9" id="KW-0289">Folate biosynthesis</keyword>
<comment type="pathway">
    <text evidence="1">Cofactor biosynthesis; tetrahydrofolate biosynthesis; 2-amino-4-hydroxy-6-hydroxymethyl-7,8-dihydropteridine diphosphate from 7,8-dihydroneopterin triphosphate: step 4/4.</text>
</comment>
<evidence type="ECO:0000256" key="1">
    <source>
        <dbReference type="ARBA" id="ARBA00005051"/>
    </source>
</evidence>
<keyword evidence="5 14" id="KW-0808">Transferase</keyword>
<dbReference type="Gene3D" id="3.30.70.560">
    <property type="entry name" value="7,8-Dihydro-6-hydroxymethylpterin-pyrophosphokinase HPPK"/>
    <property type="match status" value="1"/>
</dbReference>
<dbReference type="CDD" id="cd00483">
    <property type="entry name" value="HPPK"/>
    <property type="match status" value="1"/>
</dbReference>
<keyword evidence="6" id="KW-0547">Nucleotide-binding</keyword>
<evidence type="ECO:0000256" key="9">
    <source>
        <dbReference type="ARBA" id="ARBA00022909"/>
    </source>
</evidence>
<dbReference type="EMBL" id="JACXLD010000009">
    <property type="protein sequence ID" value="MBD2860006.1"/>
    <property type="molecule type" value="Genomic_DNA"/>
</dbReference>
<dbReference type="RefSeq" id="WP_190766435.1">
    <property type="nucleotide sequence ID" value="NZ_JACXLD010000009.1"/>
</dbReference>
<keyword evidence="15" id="KW-1185">Reference proteome</keyword>
<evidence type="ECO:0000313" key="14">
    <source>
        <dbReference type="EMBL" id="MBD2860006.1"/>
    </source>
</evidence>
<evidence type="ECO:0000256" key="10">
    <source>
        <dbReference type="ARBA" id="ARBA00029409"/>
    </source>
</evidence>
<dbReference type="AlphaFoldDB" id="A0A927C5M0"/>
<comment type="caution">
    <text evidence="14">The sequence shown here is derived from an EMBL/GenBank/DDBJ whole genome shotgun (WGS) entry which is preliminary data.</text>
</comment>
<keyword evidence="7" id="KW-0418">Kinase</keyword>
<evidence type="ECO:0000256" key="3">
    <source>
        <dbReference type="ARBA" id="ARBA00013253"/>
    </source>
</evidence>
<evidence type="ECO:0000256" key="5">
    <source>
        <dbReference type="ARBA" id="ARBA00022679"/>
    </source>
</evidence>
<evidence type="ECO:0000313" key="15">
    <source>
        <dbReference type="Proteomes" id="UP000610558"/>
    </source>
</evidence>
<dbReference type="PANTHER" id="PTHR43071:SF1">
    <property type="entry name" value="2-AMINO-4-HYDROXY-6-HYDROXYMETHYLDIHYDROPTERIDINE PYROPHOSPHOKINASE"/>
    <property type="match status" value="1"/>
</dbReference>
<comment type="similarity">
    <text evidence="2">Belongs to the HPPK family.</text>
</comment>
<evidence type="ECO:0000259" key="13">
    <source>
        <dbReference type="PROSITE" id="PS00794"/>
    </source>
</evidence>
<evidence type="ECO:0000256" key="7">
    <source>
        <dbReference type="ARBA" id="ARBA00022777"/>
    </source>
</evidence>
<organism evidence="14 15">
    <name type="scientific">Spongiibacter pelagi</name>
    <dbReference type="NCBI Taxonomy" id="2760804"/>
    <lineage>
        <taxon>Bacteria</taxon>
        <taxon>Pseudomonadati</taxon>
        <taxon>Pseudomonadota</taxon>
        <taxon>Gammaproteobacteria</taxon>
        <taxon>Cellvibrionales</taxon>
        <taxon>Spongiibacteraceae</taxon>
        <taxon>Spongiibacter</taxon>
    </lineage>
</organism>
<evidence type="ECO:0000256" key="4">
    <source>
        <dbReference type="ARBA" id="ARBA00016218"/>
    </source>
</evidence>